<evidence type="ECO:0000313" key="7">
    <source>
        <dbReference type="EMBL" id="PRW50889.1"/>
    </source>
</evidence>
<feature type="compositionally biased region" description="Polar residues" evidence="4">
    <location>
        <begin position="71"/>
        <end position="80"/>
    </location>
</feature>
<name>A0A2P6TNJ9_CHLSO</name>
<accession>A0A2P6TNJ9</accession>
<evidence type="ECO:0000259" key="6">
    <source>
        <dbReference type="Pfam" id="PF10312"/>
    </source>
</evidence>
<feature type="compositionally biased region" description="Acidic residues" evidence="4">
    <location>
        <begin position="385"/>
        <end position="397"/>
    </location>
</feature>
<feature type="region of interest" description="Disordered" evidence="4">
    <location>
        <begin position="366"/>
        <end position="448"/>
    </location>
</feature>
<feature type="compositionally biased region" description="Basic residues" evidence="4">
    <location>
        <begin position="1"/>
        <end position="27"/>
    </location>
</feature>
<dbReference type="STRING" id="3076.A0A2P6TNJ9"/>
<sequence>MGSKEKKHKKEKRRKEKKEKDKKRRRRDSSSDSSGSSSDEDEYKRRKAAKLAKKVAQHLKKHKVTGVGYTDTDNPFGDTNLTERFVWGKKIEKEIASGRDVRDMTARAEMQRQAERLEEIEKVKKRREQREAERAAMAEELELIQRERAIAEAAELEKKEEEFHLEQAKQRTQQRLAAGRPKPIDRLAHGLFVLEDIDLLEDDPTSVIMGRSLRELTELKEDVAAFVELDKHEPLHRDWWAAIGLVVDHELYEEQKREDIDRANMRGEPIPAKYRVREAGWHESIDAEVAAMLAGKPYRELLELESGIQEQLDSGTAADPEYWQAVLKRLALHKAKARLREIHGDILQQHLARMMARPNVAEAMGWGEDGEEAGGAAAARRRAEEAEEEVEESEEEAEAGRRPAPTAEERAAAKAAAADENEIELEEDEEEEGGAGEKGAAGAAGAAGEPALDAELEALARAPGPADVARDAAAAAKARAAAAARGEPRSWDDLSDGEQEVERGAARGRGFSPEPLPPTAYAGQDVVAEEEDTRLLELLRSQVKYKEAQRYREVSAAQAAARPAQAEADRIFRRIMARPGVVEAEAGRIMARPGDAGRFLHTGAPPPIAAIGAAGRSAPGQEEAGEAAFLKAADKLMGDLGTSGDAPFGGEVQLDPESQVYWWHDKYRPRRPKYFNRVHTGYEWNKYNQTHYDGDNPPPKTVQGYKFNIFYPELIDKTVAPTYKVDRDPTSDDGSTCILRFSAGPPYEDIAFRILNKEWEYNHKRGFKCVFERGILHLYFNFRRQRYRR</sequence>
<feature type="region of interest" description="Disordered" evidence="4">
    <location>
        <begin position="1"/>
        <end position="80"/>
    </location>
</feature>
<evidence type="ECO:0000256" key="3">
    <source>
        <dbReference type="SAM" id="Coils"/>
    </source>
</evidence>
<dbReference type="PANTHER" id="PTHR21737:SF4">
    <property type="entry name" value="SPLICING FACTOR CACTIN"/>
    <property type="match status" value="1"/>
</dbReference>
<evidence type="ECO:0000256" key="2">
    <source>
        <dbReference type="ARBA" id="ARBA00034534"/>
    </source>
</evidence>
<dbReference type="GO" id="GO:0005681">
    <property type="term" value="C:spliceosomal complex"/>
    <property type="evidence" value="ECO:0007669"/>
    <property type="project" value="TreeGrafter"/>
</dbReference>
<evidence type="ECO:0000259" key="5">
    <source>
        <dbReference type="Pfam" id="PF09732"/>
    </source>
</evidence>
<dbReference type="EMBL" id="LHPG02000010">
    <property type="protein sequence ID" value="PRW50889.1"/>
    <property type="molecule type" value="Genomic_DNA"/>
</dbReference>
<evidence type="ECO:0000313" key="8">
    <source>
        <dbReference type="Proteomes" id="UP000239899"/>
    </source>
</evidence>
<reference evidence="7 8" key="1">
    <citation type="journal article" date="2018" name="Plant J.">
        <title>Genome sequences of Chlorella sorokiniana UTEX 1602 and Micractinium conductrix SAG 241.80: implications to maltose excretion by a green alga.</title>
        <authorList>
            <person name="Arriola M.B."/>
            <person name="Velmurugan N."/>
            <person name="Zhang Y."/>
            <person name="Plunkett M.H."/>
            <person name="Hondzo H."/>
            <person name="Barney B.M."/>
        </authorList>
    </citation>
    <scope>NUCLEOTIDE SEQUENCE [LARGE SCALE GENOMIC DNA]</scope>
    <source>
        <strain evidence="8">UTEX 1602</strain>
    </source>
</reference>
<feature type="region of interest" description="Disordered" evidence="4">
    <location>
        <begin position="480"/>
        <end position="520"/>
    </location>
</feature>
<comment type="caution">
    <text evidence="7">The sequence shown here is derived from an EMBL/GenBank/DDBJ whole genome shotgun (WGS) entry which is preliminary data.</text>
</comment>
<dbReference type="AlphaFoldDB" id="A0A2P6TNJ9"/>
<feature type="compositionally biased region" description="Low complexity" evidence="4">
    <location>
        <begin position="438"/>
        <end position="448"/>
    </location>
</feature>
<dbReference type="InterPro" id="IPR018816">
    <property type="entry name" value="Cactin_central"/>
</dbReference>
<evidence type="ECO:0000256" key="4">
    <source>
        <dbReference type="SAM" id="MobiDB-lite"/>
    </source>
</evidence>
<dbReference type="GO" id="GO:0045292">
    <property type="term" value="P:mRNA cis splicing, via spliceosome"/>
    <property type="evidence" value="ECO:0007669"/>
    <property type="project" value="TreeGrafter"/>
</dbReference>
<dbReference type="Pfam" id="PF10312">
    <property type="entry name" value="Cactin_mid"/>
    <property type="match status" value="1"/>
</dbReference>
<dbReference type="GO" id="GO:0005737">
    <property type="term" value="C:cytoplasm"/>
    <property type="evidence" value="ECO:0007669"/>
    <property type="project" value="TreeGrafter"/>
</dbReference>
<comment type="similarity">
    <text evidence="1">Belongs to the CACTIN family.</text>
</comment>
<keyword evidence="3" id="KW-0175">Coiled coil</keyword>
<feature type="compositionally biased region" description="Acidic residues" evidence="4">
    <location>
        <begin position="419"/>
        <end position="434"/>
    </location>
</feature>
<dbReference type="Pfam" id="PF09732">
    <property type="entry name" value="CactinC_cactus"/>
    <property type="match status" value="1"/>
</dbReference>
<feature type="coiled-coil region" evidence="3">
    <location>
        <begin position="107"/>
        <end position="171"/>
    </location>
</feature>
<feature type="domain" description="Splicing factor Cactin C-terminal" evidence="5">
    <location>
        <begin position="663"/>
        <end position="789"/>
    </location>
</feature>
<protein>
    <recommendedName>
        <fullName evidence="2">Splicing factor Cactin</fullName>
    </recommendedName>
</protein>
<dbReference type="InterPro" id="IPR019134">
    <property type="entry name" value="Cactin_C"/>
</dbReference>
<dbReference type="OrthoDB" id="265955at2759"/>
<keyword evidence="8" id="KW-1185">Reference proteome</keyword>
<feature type="domain" description="Splicing factor cactin central" evidence="6">
    <location>
        <begin position="146"/>
        <end position="343"/>
    </location>
</feature>
<dbReference type="SMART" id="SM01050">
    <property type="entry name" value="CactinC_cactus"/>
    <property type="match status" value="1"/>
</dbReference>
<proteinExistence type="inferred from homology"/>
<gene>
    <name evidence="7" type="ORF">C2E21_5425</name>
</gene>
<organism evidence="7 8">
    <name type="scientific">Chlorella sorokiniana</name>
    <name type="common">Freshwater green alga</name>
    <dbReference type="NCBI Taxonomy" id="3076"/>
    <lineage>
        <taxon>Eukaryota</taxon>
        <taxon>Viridiplantae</taxon>
        <taxon>Chlorophyta</taxon>
        <taxon>core chlorophytes</taxon>
        <taxon>Trebouxiophyceae</taxon>
        <taxon>Chlorellales</taxon>
        <taxon>Chlorellaceae</taxon>
        <taxon>Chlorella clade</taxon>
        <taxon>Chlorella</taxon>
    </lineage>
</organism>
<evidence type="ECO:0000256" key="1">
    <source>
        <dbReference type="ARBA" id="ARBA00006895"/>
    </source>
</evidence>
<dbReference type="Proteomes" id="UP000239899">
    <property type="component" value="Unassembled WGS sequence"/>
</dbReference>
<dbReference type="PANTHER" id="PTHR21737">
    <property type="entry name" value="POLYGLUTAMINE BINDING PROTEIN 1/MARVEL MEMBRANE-ASSOCIATING DOMAIN CONTAINING 3"/>
    <property type="match status" value="1"/>
</dbReference>
<feature type="compositionally biased region" description="Basic residues" evidence="4">
    <location>
        <begin position="45"/>
        <end position="64"/>
    </location>
</feature>